<reference evidence="1 2" key="2">
    <citation type="submission" date="2008-10" db="EMBL/GenBank/DDBJ databases">
        <authorList>
            <person name="Fulton L."/>
            <person name="Clifton S."/>
            <person name="Fulton B."/>
            <person name="Xu J."/>
            <person name="Minx P."/>
            <person name="Pepin K.H."/>
            <person name="Johnson M."/>
            <person name="Bhonagiri V."/>
            <person name="Nash W.E."/>
            <person name="Mardis E.R."/>
            <person name="Wilson R.K."/>
        </authorList>
    </citation>
    <scope>NUCLEOTIDE SEQUENCE [LARGE SCALE GENOMIC DNA]</scope>
    <source>
        <strain evidence="1 2">DSM 18315</strain>
    </source>
</reference>
<protein>
    <submittedName>
        <fullName evidence="1">Uncharacterized protein</fullName>
    </submittedName>
</protein>
<dbReference type="AlphaFoldDB" id="B7B4S2"/>
<organism evidence="1 2">
    <name type="scientific">Parabacteroides johnsonii DSM 18315</name>
    <dbReference type="NCBI Taxonomy" id="537006"/>
    <lineage>
        <taxon>Bacteria</taxon>
        <taxon>Pseudomonadati</taxon>
        <taxon>Bacteroidota</taxon>
        <taxon>Bacteroidia</taxon>
        <taxon>Bacteroidales</taxon>
        <taxon>Tannerellaceae</taxon>
        <taxon>Parabacteroides</taxon>
    </lineage>
</organism>
<reference evidence="1 2" key="1">
    <citation type="submission" date="2008-10" db="EMBL/GenBank/DDBJ databases">
        <title>Draft genome sequence of Parabacteroides johnsonii (DSM 18315).</title>
        <authorList>
            <person name="Sudarsanam P."/>
            <person name="Ley R."/>
            <person name="Guruge J."/>
            <person name="Turnbaugh P.J."/>
            <person name="Mahowald M."/>
            <person name="Liep D."/>
            <person name="Gordon J."/>
        </authorList>
    </citation>
    <scope>NUCLEOTIDE SEQUENCE [LARGE SCALE GENOMIC DNA]</scope>
    <source>
        <strain evidence="1 2">DSM 18315</strain>
    </source>
</reference>
<accession>B7B4S2</accession>
<dbReference type="HOGENOM" id="CLU_3237157_0_0_10"/>
<evidence type="ECO:0000313" key="2">
    <source>
        <dbReference type="Proteomes" id="UP000005510"/>
    </source>
</evidence>
<proteinExistence type="predicted"/>
<evidence type="ECO:0000313" key="1">
    <source>
        <dbReference type="EMBL" id="EEC98571.1"/>
    </source>
</evidence>
<dbReference type="Proteomes" id="UP000005510">
    <property type="component" value="Unassembled WGS sequence"/>
</dbReference>
<dbReference type="STRING" id="537006.PRABACTJOHN_00013"/>
<comment type="caution">
    <text evidence="1">The sequence shown here is derived from an EMBL/GenBank/DDBJ whole genome shotgun (WGS) entry which is preliminary data.</text>
</comment>
<sequence length="43" mass="5012">MFSRLDSAANPSAAIKPFFIKQVVFRDKKIIFVFLQVKFYATQ</sequence>
<gene>
    <name evidence="1" type="ORF">PRABACTJOHN_00013</name>
</gene>
<name>B7B4S2_9BACT</name>
<dbReference type="EMBL" id="ABYH01000003">
    <property type="protein sequence ID" value="EEC98571.1"/>
    <property type="molecule type" value="Genomic_DNA"/>
</dbReference>